<feature type="transmembrane region" description="Helical" evidence="1">
    <location>
        <begin position="6"/>
        <end position="27"/>
    </location>
</feature>
<protein>
    <submittedName>
        <fullName evidence="2">Uncharacterized protein</fullName>
    </submittedName>
</protein>
<sequence length="74" mass="8395">MSLEKVLNYALGAIGALLLMLFGLVTFEFQALSNDVRGLQAAITDRLDKHETRLVDHDNRLVRLETLRDVRDGR</sequence>
<keyword evidence="1" id="KW-0472">Membrane</keyword>
<accession>A0A212KXK7</accession>
<evidence type="ECO:0000313" key="2">
    <source>
        <dbReference type="EMBL" id="SCM70000.1"/>
    </source>
</evidence>
<dbReference type="AlphaFoldDB" id="A0A212KXK7"/>
<reference evidence="2" key="1">
    <citation type="submission" date="2016-08" db="EMBL/GenBank/DDBJ databases">
        <authorList>
            <person name="Seilhamer J.J."/>
        </authorList>
    </citation>
    <scope>NUCLEOTIDE SEQUENCE</scope>
    <source>
        <strain evidence="2">86-1</strain>
    </source>
</reference>
<gene>
    <name evidence="2" type="ORF">KL86DES1_10123</name>
</gene>
<evidence type="ECO:0000256" key="1">
    <source>
        <dbReference type="SAM" id="Phobius"/>
    </source>
</evidence>
<dbReference type="EMBL" id="FMJC01000001">
    <property type="protein sequence ID" value="SCM70000.1"/>
    <property type="molecule type" value="Genomic_DNA"/>
</dbReference>
<keyword evidence="1" id="KW-0812">Transmembrane</keyword>
<keyword evidence="1" id="KW-1133">Transmembrane helix</keyword>
<organism evidence="2">
    <name type="scientific">uncultured Desulfovibrio sp</name>
    <dbReference type="NCBI Taxonomy" id="167968"/>
    <lineage>
        <taxon>Bacteria</taxon>
        <taxon>Pseudomonadati</taxon>
        <taxon>Thermodesulfobacteriota</taxon>
        <taxon>Desulfovibrionia</taxon>
        <taxon>Desulfovibrionales</taxon>
        <taxon>Desulfovibrionaceae</taxon>
        <taxon>Desulfovibrio</taxon>
        <taxon>environmental samples</taxon>
    </lineage>
</organism>
<proteinExistence type="predicted"/>
<dbReference type="RefSeq" id="WP_179981535.1">
    <property type="nucleotide sequence ID" value="NZ_LT608333.1"/>
</dbReference>
<name>A0A212KXK7_9BACT</name>